<accession>A0ABQ6MHH8</accession>
<feature type="transmembrane region" description="Helical" evidence="2">
    <location>
        <begin position="104"/>
        <end position="125"/>
    </location>
</feature>
<name>A0ABQ6MHH8_9STRA</name>
<keyword evidence="4" id="KW-1185">Reference proteome</keyword>
<organism evidence="3 4">
    <name type="scientific">Tetraparma gracilis</name>
    <dbReference type="NCBI Taxonomy" id="2962635"/>
    <lineage>
        <taxon>Eukaryota</taxon>
        <taxon>Sar</taxon>
        <taxon>Stramenopiles</taxon>
        <taxon>Ochrophyta</taxon>
        <taxon>Bolidophyceae</taxon>
        <taxon>Parmales</taxon>
        <taxon>Triparmaceae</taxon>
        <taxon>Tetraparma</taxon>
    </lineage>
</organism>
<evidence type="ECO:0000256" key="1">
    <source>
        <dbReference type="SAM" id="MobiDB-lite"/>
    </source>
</evidence>
<feature type="transmembrane region" description="Helical" evidence="2">
    <location>
        <begin position="445"/>
        <end position="466"/>
    </location>
</feature>
<dbReference type="EMBL" id="BRYB01000247">
    <property type="protein sequence ID" value="GMI26170.1"/>
    <property type="molecule type" value="Genomic_DNA"/>
</dbReference>
<feature type="transmembrane region" description="Helical" evidence="2">
    <location>
        <begin position="43"/>
        <end position="68"/>
    </location>
</feature>
<sequence length="470" mass="50555">MCSLLDDALIGMAISVSWSYVLIQQLDSTSDCPAVGDDRLRCWLLVITLATNTFLGVFYLPAITMFILRVTNRRIASLRQLGSAGPDDSRYERRISVAKRVQRLATSAASICWSTGASSTVYYLLSQLETEATNGSFGGFGPGPLGPRGLQGLPPPPTPPSTSDLPGPPRPPDDDSDGSCSATELSTYVPKVLGPVLAIFIGVCAFIVLVQTLACRALGRPMSGYMTEVNLLLSRSLYCAFATAFMSFPSLVLFPCYELGLGSSGSLIAWSAVRAVFFCGGGWWIASFLSRDADEKDGKALILVLATSVKRCVSYLCISGAAVAACCGVHDCVSTIISSDVLGASDDVQLLLWFVYAFVLVGIASWRKHGGADEGVEVEGEEGEPHARSRARFVSTFESWLMCFAFWVPFHTVLNELYEIIPENISGRYAEGSGAQDVGSHLCRLFFQLLLGAIFTIFFSGLSVLLRPQG</sequence>
<feature type="compositionally biased region" description="Pro residues" evidence="1">
    <location>
        <begin position="153"/>
        <end position="170"/>
    </location>
</feature>
<reference evidence="3 4" key="1">
    <citation type="journal article" date="2023" name="Commun. Biol.">
        <title>Genome analysis of Parmales, the sister group of diatoms, reveals the evolutionary specialization of diatoms from phago-mixotrophs to photoautotrophs.</title>
        <authorList>
            <person name="Ban H."/>
            <person name="Sato S."/>
            <person name="Yoshikawa S."/>
            <person name="Yamada K."/>
            <person name="Nakamura Y."/>
            <person name="Ichinomiya M."/>
            <person name="Sato N."/>
            <person name="Blanc-Mathieu R."/>
            <person name="Endo H."/>
            <person name="Kuwata A."/>
            <person name="Ogata H."/>
        </authorList>
    </citation>
    <scope>NUCLEOTIDE SEQUENCE [LARGE SCALE GENOMIC DNA]</scope>
</reference>
<proteinExistence type="predicted"/>
<dbReference type="Proteomes" id="UP001165060">
    <property type="component" value="Unassembled WGS sequence"/>
</dbReference>
<gene>
    <name evidence="3" type="ORF">TeGR_g4543</name>
</gene>
<evidence type="ECO:0000256" key="2">
    <source>
        <dbReference type="SAM" id="Phobius"/>
    </source>
</evidence>
<protein>
    <submittedName>
        <fullName evidence="3">Uncharacterized protein</fullName>
    </submittedName>
</protein>
<keyword evidence="2" id="KW-1133">Transmembrane helix</keyword>
<feature type="transmembrane region" description="Helical" evidence="2">
    <location>
        <begin position="350"/>
        <end position="366"/>
    </location>
</feature>
<feature type="region of interest" description="Disordered" evidence="1">
    <location>
        <begin position="146"/>
        <end position="182"/>
    </location>
</feature>
<evidence type="ECO:0000313" key="3">
    <source>
        <dbReference type="EMBL" id="GMI26170.1"/>
    </source>
</evidence>
<keyword evidence="2" id="KW-0472">Membrane</keyword>
<feature type="transmembrane region" description="Helical" evidence="2">
    <location>
        <begin position="192"/>
        <end position="215"/>
    </location>
</feature>
<evidence type="ECO:0000313" key="4">
    <source>
        <dbReference type="Proteomes" id="UP001165060"/>
    </source>
</evidence>
<comment type="caution">
    <text evidence="3">The sequence shown here is derived from an EMBL/GenBank/DDBJ whole genome shotgun (WGS) entry which is preliminary data.</text>
</comment>
<feature type="transmembrane region" description="Helical" evidence="2">
    <location>
        <begin position="267"/>
        <end position="291"/>
    </location>
</feature>
<feature type="transmembrane region" description="Helical" evidence="2">
    <location>
        <begin position="312"/>
        <end position="338"/>
    </location>
</feature>
<keyword evidence="2" id="KW-0812">Transmembrane</keyword>
<feature type="transmembrane region" description="Helical" evidence="2">
    <location>
        <begin position="236"/>
        <end position="255"/>
    </location>
</feature>